<feature type="transmembrane region" description="Helical" evidence="1">
    <location>
        <begin position="420"/>
        <end position="444"/>
    </location>
</feature>
<feature type="transmembrane region" description="Helical" evidence="1">
    <location>
        <begin position="451"/>
        <end position="474"/>
    </location>
</feature>
<feature type="transmembrane region" description="Helical" evidence="1">
    <location>
        <begin position="21"/>
        <end position="42"/>
    </location>
</feature>
<accession>A0A5Q2F9N7</accession>
<feature type="transmembrane region" description="Helical" evidence="1">
    <location>
        <begin position="193"/>
        <end position="217"/>
    </location>
</feature>
<organism evidence="2 3">
    <name type="scientific">Raineyella fluvialis</name>
    <dbReference type="NCBI Taxonomy" id="2662261"/>
    <lineage>
        <taxon>Bacteria</taxon>
        <taxon>Bacillati</taxon>
        <taxon>Actinomycetota</taxon>
        <taxon>Actinomycetes</taxon>
        <taxon>Propionibacteriales</taxon>
        <taxon>Propionibacteriaceae</taxon>
        <taxon>Raineyella</taxon>
    </lineage>
</organism>
<reference evidence="2 3" key="1">
    <citation type="submission" date="2019-10" db="EMBL/GenBank/DDBJ databases">
        <title>Genomic analysis of Raineyella sp. CBA3103.</title>
        <authorList>
            <person name="Roh S.W."/>
        </authorList>
    </citation>
    <scope>NUCLEOTIDE SEQUENCE [LARGE SCALE GENOMIC DNA]</scope>
    <source>
        <strain evidence="2 3">CBA3103</strain>
    </source>
</reference>
<keyword evidence="1" id="KW-0472">Membrane</keyword>
<feature type="transmembrane region" description="Helical" evidence="1">
    <location>
        <begin position="237"/>
        <end position="257"/>
    </location>
</feature>
<feature type="transmembrane region" description="Helical" evidence="1">
    <location>
        <begin position="494"/>
        <end position="514"/>
    </location>
</feature>
<gene>
    <name evidence="2" type="ORF">Rai3103_00745</name>
</gene>
<feature type="transmembrane region" description="Helical" evidence="1">
    <location>
        <begin position="293"/>
        <end position="318"/>
    </location>
</feature>
<evidence type="ECO:0008006" key="4">
    <source>
        <dbReference type="Google" id="ProtNLM"/>
    </source>
</evidence>
<feature type="transmembrane region" description="Helical" evidence="1">
    <location>
        <begin position="80"/>
        <end position="102"/>
    </location>
</feature>
<evidence type="ECO:0000313" key="3">
    <source>
        <dbReference type="Proteomes" id="UP000386847"/>
    </source>
</evidence>
<feature type="transmembrane region" description="Helical" evidence="1">
    <location>
        <begin position="338"/>
        <end position="363"/>
    </location>
</feature>
<name>A0A5Q2F9N7_9ACTN</name>
<dbReference type="EMBL" id="CP045725">
    <property type="protein sequence ID" value="QGF22457.1"/>
    <property type="molecule type" value="Genomic_DNA"/>
</dbReference>
<evidence type="ECO:0000313" key="2">
    <source>
        <dbReference type="EMBL" id="QGF22457.1"/>
    </source>
</evidence>
<dbReference type="Proteomes" id="UP000386847">
    <property type="component" value="Chromosome"/>
</dbReference>
<keyword evidence="3" id="KW-1185">Reference proteome</keyword>
<feature type="transmembrane region" description="Helical" evidence="1">
    <location>
        <begin position="158"/>
        <end position="181"/>
    </location>
</feature>
<keyword evidence="1" id="KW-1133">Transmembrane helix</keyword>
<proteinExistence type="predicted"/>
<feature type="transmembrane region" description="Helical" evidence="1">
    <location>
        <begin position="384"/>
        <end position="408"/>
    </location>
</feature>
<sequence length="524" mass="52994">MNSQELAGFRHLLRLVLRRDRILLITWTVGMTGLVVGMVSGVRAGYPTQQAMDAFAASAMANASELSLRGPIFQASVGGLLAWTLASSGSLVNAVIGLLLAVRNTRTDEHAGRAEILGAAPVGRLARPAAAIAAPSLTAVASAVLSFAGLVAQGLPPAGSALLAAILAANAILFCALGVLAGQVAESPGAARALGFGILGVAFTLAAVGDLAGTALVWASPLGWARHAQAFAGDRGWVLLLPAVSAVLVTTLAGVVARRRDLGSGLLRPRPAPGAAAAWLSSPMALAWRRQRWALVGWTGGLGALGLLMGSVTGSLSAQLDTPAFQEFARRVGGGVGVGRAFFLFILYVLAQVATAAALAAVLQLRTDESSGLADLMFTTPVPPLRWVAAQAVVAVGVGAGVVAGIGLGASLSSGDWGVLLLSLGYLPAIVFLVGLAVGFIGWLPRAAAALSWGFLGVLLLFDLLSEFGLIGAATMDLSPFALLFRGLVGAGSWALAAVGLSLAGVLMGALGAFGMRRRDVTNA</sequence>
<keyword evidence="1" id="KW-0812">Transmembrane</keyword>
<dbReference type="KEGG" id="rain:Rai3103_00745"/>
<feature type="transmembrane region" description="Helical" evidence="1">
    <location>
        <begin position="129"/>
        <end position="152"/>
    </location>
</feature>
<dbReference type="AlphaFoldDB" id="A0A5Q2F9N7"/>
<protein>
    <recommendedName>
        <fullName evidence="4">ABC-2 type transport system permease protein</fullName>
    </recommendedName>
</protein>
<evidence type="ECO:0000256" key="1">
    <source>
        <dbReference type="SAM" id="Phobius"/>
    </source>
</evidence>
<dbReference type="RefSeq" id="WP_153570967.1">
    <property type="nucleotide sequence ID" value="NZ_CP045725.1"/>
</dbReference>